<evidence type="ECO:0000256" key="3">
    <source>
        <dbReference type="ARBA" id="ARBA00022525"/>
    </source>
</evidence>
<feature type="non-terminal residue" evidence="6">
    <location>
        <position position="118"/>
    </location>
</feature>
<comment type="subcellular location">
    <subcellularLocation>
        <location evidence="1">Secreted</location>
    </subcellularLocation>
</comment>
<evidence type="ECO:0000256" key="5">
    <source>
        <dbReference type="SAM" id="SignalP"/>
    </source>
</evidence>
<name>A0A8J4UL28_CLAMG</name>
<dbReference type="OrthoDB" id="6076852at2759"/>
<organism evidence="6 7">
    <name type="scientific">Clarias magur</name>
    <name type="common">Asian catfish</name>
    <name type="synonym">Macropteronotus magur</name>
    <dbReference type="NCBI Taxonomy" id="1594786"/>
    <lineage>
        <taxon>Eukaryota</taxon>
        <taxon>Metazoa</taxon>
        <taxon>Chordata</taxon>
        <taxon>Craniata</taxon>
        <taxon>Vertebrata</taxon>
        <taxon>Euteleostomi</taxon>
        <taxon>Actinopterygii</taxon>
        <taxon>Neopterygii</taxon>
        <taxon>Teleostei</taxon>
        <taxon>Ostariophysi</taxon>
        <taxon>Siluriformes</taxon>
        <taxon>Clariidae</taxon>
        <taxon>Clarias</taxon>
    </lineage>
</organism>
<feature type="chain" id="PRO_5035258230" evidence="5">
    <location>
        <begin position="23"/>
        <end position="118"/>
    </location>
</feature>
<protein>
    <submittedName>
        <fullName evidence="6">Beta-microseminoprotein-like</fullName>
    </submittedName>
</protein>
<dbReference type="PANTHER" id="PTHR10500">
    <property type="entry name" value="BETA-MICROSEMINOPROTEIN"/>
    <property type="match status" value="1"/>
</dbReference>
<feature type="non-terminal residue" evidence="6">
    <location>
        <position position="1"/>
    </location>
</feature>
<dbReference type="Pfam" id="PF05825">
    <property type="entry name" value="PSP94"/>
    <property type="match status" value="1"/>
</dbReference>
<evidence type="ECO:0000256" key="4">
    <source>
        <dbReference type="ARBA" id="ARBA00023157"/>
    </source>
</evidence>
<dbReference type="GO" id="GO:0005576">
    <property type="term" value="C:extracellular region"/>
    <property type="evidence" value="ECO:0007669"/>
    <property type="project" value="UniProtKB-SubCell"/>
</dbReference>
<dbReference type="EMBL" id="QNUK01000150">
    <property type="protein sequence ID" value="KAF5899937.1"/>
    <property type="molecule type" value="Genomic_DNA"/>
</dbReference>
<dbReference type="InterPro" id="IPR008735">
    <property type="entry name" value="PSP94"/>
</dbReference>
<reference evidence="6" key="1">
    <citation type="submission" date="2020-07" db="EMBL/GenBank/DDBJ databases">
        <title>Clarias magur genome sequencing, assembly and annotation.</title>
        <authorList>
            <person name="Kushwaha B."/>
            <person name="Kumar R."/>
            <person name="Das P."/>
            <person name="Joshi C.G."/>
            <person name="Kumar D."/>
            <person name="Nagpure N.S."/>
            <person name="Pandey M."/>
            <person name="Agarwal S."/>
            <person name="Srivastava S."/>
            <person name="Singh M."/>
            <person name="Sahoo L."/>
            <person name="Jayasankar P."/>
            <person name="Meher P.K."/>
            <person name="Koringa P.G."/>
            <person name="Iquebal M.A."/>
            <person name="Das S.P."/>
            <person name="Bit A."/>
            <person name="Patnaik S."/>
            <person name="Patel N."/>
            <person name="Shah T.M."/>
            <person name="Hinsu A."/>
            <person name="Jena J.K."/>
        </authorList>
    </citation>
    <scope>NUCLEOTIDE SEQUENCE</scope>
    <source>
        <strain evidence="6">CIFAMagur01</strain>
        <tissue evidence="6">Testis</tissue>
    </source>
</reference>
<evidence type="ECO:0000313" key="7">
    <source>
        <dbReference type="Proteomes" id="UP000727407"/>
    </source>
</evidence>
<dbReference type="Proteomes" id="UP000727407">
    <property type="component" value="Unassembled WGS sequence"/>
</dbReference>
<keyword evidence="5" id="KW-0732">Signal</keyword>
<evidence type="ECO:0000256" key="1">
    <source>
        <dbReference type="ARBA" id="ARBA00004613"/>
    </source>
</evidence>
<evidence type="ECO:0000313" key="6">
    <source>
        <dbReference type="EMBL" id="KAF5899937.1"/>
    </source>
</evidence>
<comment type="caution">
    <text evidence="6">The sequence shown here is derived from an EMBL/GenBank/DDBJ whole genome shotgun (WGS) entry which is preliminary data.</text>
</comment>
<dbReference type="Gene3D" id="2.60.40.1900">
    <property type="entry name" value="Beta-microseminoprotein (PSP94) domain"/>
    <property type="match status" value="1"/>
</dbReference>
<evidence type="ECO:0000256" key="2">
    <source>
        <dbReference type="ARBA" id="ARBA00010352"/>
    </source>
</evidence>
<comment type="similarity">
    <text evidence="2">Belongs to the beta-microseminoprotein family.</text>
</comment>
<feature type="signal peptide" evidence="5">
    <location>
        <begin position="1"/>
        <end position="22"/>
    </location>
</feature>
<proteinExistence type="inferred from homology"/>
<keyword evidence="4" id="KW-1015">Disulfide bond</keyword>
<dbReference type="AlphaFoldDB" id="A0A8J4UL28"/>
<sequence length="118" mass="13487">AVLKSSVFVGFLLFAFLHMSHAACWLKMQKPGMTHCKDDVDKKWHPVGSSWNNKECQRCSCTADSMKCCDGWPKRVSGACRIKYDYETCTYELLHLDKGSGFDSRLHVYGVCMFFLCL</sequence>
<accession>A0A8J4UL28</accession>
<keyword evidence="7" id="KW-1185">Reference proteome</keyword>
<keyword evidence="3" id="KW-0964">Secreted</keyword>
<gene>
    <name evidence="6" type="ORF">DAT39_010326</name>
</gene>
<dbReference type="PANTHER" id="PTHR10500:SF7">
    <property type="entry name" value="BETA-MICROSEMINOPROTEIN"/>
    <property type="match status" value="1"/>
</dbReference>